<evidence type="ECO:0000313" key="1">
    <source>
        <dbReference type="EMBL" id="MBU3837910.1"/>
    </source>
</evidence>
<dbReference type="EMBL" id="JAHLFW010000057">
    <property type="protein sequence ID" value="MBU3837910.1"/>
    <property type="molecule type" value="Genomic_DNA"/>
</dbReference>
<proteinExistence type="predicted"/>
<gene>
    <name evidence="1" type="ORF">H9777_06280</name>
</gene>
<dbReference type="Proteomes" id="UP000783796">
    <property type="component" value="Unassembled WGS sequence"/>
</dbReference>
<name>A0A948TBN8_9BACT</name>
<comment type="caution">
    <text evidence="1">The sequence shown here is derived from an EMBL/GenBank/DDBJ whole genome shotgun (WGS) entry which is preliminary data.</text>
</comment>
<reference evidence="1" key="2">
    <citation type="submission" date="2021-04" db="EMBL/GenBank/DDBJ databases">
        <authorList>
            <person name="Gilroy R."/>
        </authorList>
    </citation>
    <scope>NUCLEOTIDE SEQUENCE</scope>
    <source>
        <strain evidence="1">G4-2901</strain>
    </source>
</reference>
<evidence type="ECO:0000313" key="2">
    <source>
        <dbReference type="Proteomes" id="UP000783796"/>
    </source>
</evidence>
<organism evidence="1 2">
    <name type="scientific">Candidatus Phocaeicola faecigallinarum</name>
    <dbReference type="NCBI Taxonomy" id="2838732"/>
    <lineage>
        <taxon>Bacteria</taxon>
        <taxon>Pseudomonadati</taxon>
        <taxon>Bacteroidota</taxon>
        <taxon>Bacteroidia</taxon>
        <taxon>Bacteroidales</taxon>
        <taxon>Bacteroidaceae</taxon>
        <taxon>Phocaeicola</taxon>
    </lineage>
</organism>
<protein>
    <submittedName>
        <fullName evidence="1">Uncharacterized protein</fullName>
    </submittedName>
</protein>
<reference evidence="1" key="1">
    <citation type="journal article" date="2021" name="PeerJ">
        <title>Extensive microbial diversity within the chicken gut microbiome revealed by metagenomics and culture.</title>
        <authorList>
            <person name="Gilroy R."/>
            <person name="Ravi A."/>
            <person name="Getino M."/>
            <person name="Pursley I."/>
            <person name="Horton D.L."/>
            <person name="Alikhan N.F."/>
            <person name="Baker D."/>
            <person name="Gharbi K."/>
            <person name="Hall N."/>
            <person name="Watson M."/>
            <person name="Adriaenssens E.M."/>
            <person name="Foster-Nyarko E."/>
            <person name="Jarju S."/>
            <person name="Secka A."/>
            <person name="Antonio M."/>
            <person name="Oren A."/>
            <person name="Chaudhuri R.R."/>
            <person name="La Ragione R."/>
            <person name="Hildebrand F."/>
            <person name="Pallen M.J."/>
        </authorList>
    </citation>
    <scope>NUCLEOTIDE SEQUENCE</scope>
    <source>
        <strain evidence="1">G4-2901</strain>
    </source>
</reference>
<accession>A0A948TBN8</accession>
<dbReference type="AlphaFoldDB" id="A0A948TBN8"/>
<sequence length="156" mass="18114">MNSNQLYLNSSNELMQVRNIQLQISQKELELQMLDINTKYSSYDPYSYSSNSIKRQNIELEIKTLKNNRDMHLGFAIETALLLAEWDIRNNNVYSMAGVAISSINSFLQSQKIDFRLQYSTQVKLSQISSLLYTNSNSTSLRSEITRLKTLCNIYY</sequence>